<feature type="non-terminal residue" evidence="2">
    <location>
        <position position="1"/>
    </location>
</feature>
<proteinExistence type="predicted"/>
<dbReference type="EMBL" id="JAJJMA010088273">
    <property type="protein sequence ID" value="MCL7029241.1"/>
    <property type="molecule type" value="Genomic_DNA"/>
</dbReference>
<evidence type="ECO:0000313" key="2">
    <source>
        <dbReference type="EMBL" id="MCL7029241.1"/>
    </source>
</evidence>
<dbReference type="Proteomes" id="UP001177140">
    <property type="component" value="Unassembled WGS sequence"/>
</dbReference>
<evidence type="ECO:0000313" key="3">
    <source>
        <dbReference type="Proteomes" id="UP001177140"/>
    </source>
</evidence>
<keyword evidence="3" id="KW-1185">Reference proteome</keyword>
<organism evidence="2 3">
    <name type="scientific">Papaver nudicaule</name>
    <name type="common">Iceland poppy</name>
    <dbReference type="NCBI Taxonomy" id="74823"/>
    <lineage>
        <taxon>Eukaryota</taxon>
        <taxon>Viridiplantae</taxon>
        <taxon>Streptophyta</taxon>
        <taxon>Embryophyta</taxon>
        <taxon>Tracheophyta</taxon>
        <taxon>Spermatophyta</taxon>
        <taxon>Magnoliopsida</taxon>
        <taxon>Ranunculales</taxon>
        <taxon>Papaveraceae</taxon>
        <taxon>Papaveroideae</taxon>
        <taxon>Papaver</taxon>
    </lineage>
</organism>
<reference evidence="2" key="1">
    <citation type="submission" date="2022-03" db="EMBL/GenBank/DDBJ databases">
        <title>A functionally conserved STORR gene fusion in Papaver species that diverged 16.8 million years ago.</title>
        <authorList>
            <person name="Catania T."/>
        </authorList>
    </citation>
    <scope>NUCLEOTIDE SEQUENCE</scope>
    <source>
        <strain evidence="2">S-191538</strain>
    </source>
</reference>
<sequence length="94" mass="10460">TQLNANNTGGDWIVGSSFPCLHYLKLVEIRGIQGCLNELKFLEVLLKKAIVLERVTLICFAKKSSDRAAQLMEFKEMLLAFPSASSSVSISIQW</sequence>
<comment type="caution">
    <text evidence="2">The sequence shown here is derived from an EMBL/GenBank/DDBJ whole genome shotgun (WGS) entry which is preliminary data.</text>
</comment>
<name>A0AA41V3B6_PAPNU</name>
<gene>
    <name evidence="2" type="ORF">MKW94_017955</name>
</gene>
<dbReference type="InterPro" id="IPR006566">
    <property type="entry name" value="FBD"/>
</dbReference>
<evidence type="ECO:0000259" key="1">
    <source>
        <dbReference type="Pfam" id="PF08387"/>
    </source>
</evidence>
<feature type="domain" description="FBD" evidence="1">
    <location>
        <begin position="21"/>
        <end position="57"/>
    </location>
</feature>
<dbReference type="AlphaFoldDB" id="A0AA41V3B6"/>
<protein>
    <recommendedName>
        <fullName evidence="1">FBD domain-containing protein</fullName>
    </recommendedName>
</protein>
<accession>A0AA41V3B6</accession>
<dbReference type="Pfam" id="PF08387">
    <property type="entry name" value="FBD"/>
    <property type="match status" value="1"/>
</dbReference>